<gene>
    <name evidence="1" type="ORF">FRUB_07284</name>
</gene>
<dbReference type="EMBL" id="NIDE01000014">
    <property type="protein sequence ID" value="OWK38164.1"/>
    <property type="molecule type" value="Genomic_DNA"/>
</dbReference>
<reference evidence="2" key="1">
    <citation type="submission" date="2017-06" db="EMBL/GenBank/DDBJ databases">
        <title>Genome analysis of Fimbriiglobus ruber SP5, the first member of the order Planctomycetales with confirmed chitinolytic capability.</title>
        <authorList>
            <person name="Ravin N.V."/>
            <person name="Rakitin A.L."/>
            <person name="Ivanova A.A."/>
            <person name="Beletsky A.V."/>
            <person name="Kulichevskaya I.S."/>
            <person name="Mardanov A.V."/>
            <person name="Dedysh S.N."/>
        </authorList>
    </citation>
    <scope>NUCLEOTIDE SEQUENCE [LARGE SCALE GENOMIC DNA]</scope>
    <source>
        <strain evidence="2">SP5</strain>
    </source>
</reference>
<accession>A0A225DET8</accession>
<name>A0A225DET8_9BACT</name>
<comment type="caution">
    <text evidence="1">The sequence shown here is derived from an EMBL/GenBank/DDBJ whole genome shotgun (WGS) entry which is preliminary data.</text>
</comment>
<sequence length="74" mass="8393">MLFENNLPINSASIELHELHELDEVGFRRTARRESTAALIVGPGSEEVAAVQEIFHRLVRVRSRRQYESSGSET</sequence>
<evidence type="ECO:0000313" key="2">
    <source>
        <dbReference type="Proteomes" id="UP000214646"/>
    </source>
</evidence>
<keyword evidence="2" id="KW-1185">Reference proteome</keyword>
<organism evidence="1 2">
    <name type="scientific">Fimbriiglobus ruber</name>
    <dbReference type="NCBI Taxonomy" id="1908690"/>
    <lineage>
        <taxon>Bacteria</taxon>
        <taxon>Pseudomonadati</taxon>
        <taxon>Planctomycetota</taxon>
        <taxon>Planctomycetia</taxon>
        <taxon>Gemmatales</taxon>
        <taxon>Gemmataceae</taxon>
        <taxon>Fimbriiglobus</taxon>
    </lineage>
</organism>
<proteinExistence type="predicted"/>
<protein>
    <submittedName>
        <fullName evidence="1">Uncharacterized protein</fullName>
    </submittedName>
</protein>
<dbReference type="AlphaFoldDB" id="A0A225DET8"/>
<evidence type="ECO:0000313" key="1">
    <source>
        <dbReference type="EMBL" id="OWK38164.1"/>
    </source>
</evidence>
<dbReference type="Proteomes" id="UP000214646">
    <property type="component" value="Unassembled WGS sequence"/>
</dbReference>